<dbReference type="InterPro" id="IPR002679">
    <property type="entry name" value="Closter_coat"/>
</dbReference>
<name>Q6TGC7_9CLOS</name>
<feature type="region of interest" description="Disordered" evidence="4">
    <location>
        <begin position="1"/>
        <end position="36"/>
    </location>
</feature>
<dbReference type="EMBL" id="AY422070">
    <property type="protein sequence ID" value="AAR00224.1"/>
    <property type="molecule type" value="Genomic_RNA"/>
</dbReference>
<sequence length="251" mass="28313">MSRDEQNIESGLLRKDIDENDNEHQETSQLSGDNKVENVSDIFQNLMKKRDLAENEQFDPELFKNIKVTADRGDALNDEQNRKFEEKLKSFCDSISKGASSDGHFLAFYCSFIVACKNQSTSVKNNKQPQLINTFTTNGSTISWKTMDLINYMKANLPNVTNPIRQYCRRNEDKIQAISSAANLESDGHLAAKHGTTSQFWNTTADFINGSKSNISDDDLAANYLQRQAATKANKRTRTFYNVSQLAGSIE</sequence>
<evidence type="ECO:0000256" key="2">
    <source>
        <dbReference type="ARBA" id="ARBA00022561"/>
    </source>
</evidence>
<reference evidence="5" key="1">
    <citation type="submission" date="2003-09" db="EMBL/GenBank/DDBJ databases">
        <title>Characterization of Abutilon yellows virus-a crinivirus transmitted by the banded-wing whitefly (Trialeurodes abutilonea).</title>
        <authorList>
            <person name="Liu H.-Y."/>
            <person name="Duffus J.E."/>
        </authorList>
    </citation>
    <scope>NUCLEOTIDE SEQUENCE</scope>
</reference>
<dbReference type="GeneID" id="41332184"/>
<comment type="subcellular location">
    <subcellularLocation>
        <location evidence="1">Virion</location>
    </subcellularLocation>
</comment>
<evidence type="ECO:0000256" key="4">
    <source>
        <dbReference type="SAM" id="MobiDB-lite"/>
    </source>
</evidence>
<feature type="compositionally biased region" description="Basic and acidic residues" evidence="4">
    <location>
        <begin position="1"/>
        <end position="26"/>
    </location>
</feature>
<accession>Q6TGC7</accession>
<evidence type="ECO:0000256" key="1">
    <source>
        <dbReference type="ARBA" id="ARBA00004328"/>
    </source>
</evidence>
<dbReference type="GO" id="GO:0019028">
    <property type="term" value="C:viral capsid"/>
    <property type="evidence" value="ECO:0007669"/>
    <property type="project" value="UniProtKB-KW"/>
</dbReference>
<dbReference type="Pfam" id="PF01785">
    <property type="entry name" value="Closter_coat"/>
    <property type="match status" value="1"/>
</dbReference>
<evidence type="ECO:0000313" key="5">
    <source>
        <dbReference type="EMBL" id="AAR00224.1"/>
    </source>
</evidence>
<keyword evidence="3" id="KW-0946">Virion</keyword>
<proteinExistence type="predicted"/>
<dbReference type="KEGG" id="vg:41332184"/>
<protein>
    <submittedName>
        <fullName evidence="5">Coat protein</fullName>
    </submittedName>
</protein>
<evidence type="ECO:0000256" key="3">
    <source>
        <dbReference type="ARBA" id="ARBA00022844"/>
    </source>
</evidence>
<organism evidence="5">
    <name type="scientific">Crinivirus abutilonis</name>
    <dbReference type="NCBI Taxonomy" id="169102"/>
    <lineage>
        <taxon>Viruses</taxon>
        <taxon>Riboviria</taxon>
        <taxon>Orthornavirae</taxon>
        <taxon>Kitrinoviricota</taxon>
        <taxon>Alsuviricetes</taxon>
        <taxon>Martellivirales</taxon>
        <taxon>Closteroviridae</taxon>
        <taxon>Crinivirus</taxon>
    </lineage>
</organism>
<dbReference type="RefSeq" id="YP_009665203.1">
    <property type="nucleotide sequence ID" value="NC_043222.1"/>
</dbReference>
<keyword evidence="2 5" id="KW-0167">Capsid protein</keyword>